<keyword evidence="1" id="KW-0732">Signal</keyword>
<proteinExistence type="predicted"/>
<organism evidence="2 3">
    <name type="scientific">Diversispora epigaea</name>
    <dbReference type="NCBI Taxonomy" id="1348612"/>
    <lineage>
        <taxon>Eukaryota</taxon>
        <taxon>Fungi</taxon>
        <taxon>Fungi incertae sedis</taxon>
        <taxon>Mucoromycota</taxon>
        <taxon>Glomeromycotina</taxon>
        <taxon>Glomeromycetes</taxon>
        <taxon>Diversisporales</taxon>
        <taxon>Diversisporaceae</taxon>
        <taxon>Diversispora</taxon>
    </lineage>
</organism>
<name>A0A397HWY8_9GLOM</name>
<dbReference type="AlphaFoldDB" id="A0A397HWY8"/>
<comment type="caution">
    <text evidence="2">The sequence shown here is derived from an EMBL/GenBank/DDBJ whole genome shotgun (WGS) entry which is preliminary data.</text>
</comment>
<evidence type="ECO:0000313" key="2">
    <source>
        <dbReference type="EMBL" id="RHZ67781.1"/>
    </source>
</evidence>
<evidence type="ECO:0000256" key="1">
    <source>
        <dbReference type="SAM" id="SignalP"/>
    </source>
</evidence>
<gene>
    <name evidence="2" type="ORF">Glove_299g82</name>
</gene>
<accession>A0A397HWY8</accession>
<feature type="signal peptide" evidence="1">
    <location>
        <begin position="1"/>
        <end position="20"/>
    </location>
</feature>
<protein>
    <recommendedName>
        <fullName evidence="4">MD-2-related lipid-recognition domain-containing protein</fullName>
    </recommendedName>
</protein>
<evidence type="ECO:0000313" key="3">
    <source>
        <dbReference type="Proteomes" id="UP000266861"/>
    </source>
</evidence>
<keyword evidence="3" id="KW-1185">Reference proteome</keyword>
<dbReference type="Proteomes" id="UP000266861">
    <property type="component" value="Unassembled WGS sequence"/>
</dbReference>
<dbReference type="STRING" id="1348612.A0A397HWY8"/>
<evidence type="ECO:0008006" key="4">
    <source>
        <dbReference type="Google" id="ProtNLM"/>
    </source>
</evidence>
<reference evidence="2 3" key="1">
    <citation type="submission" date="2018-08" db="EMBL/GenBank/DDBJ databases">
        <title>Genome and evolution of the arbuscular mycorrhizal fungus Diversispora epigaea (formerly Glomus versiforme) and its bacterial endosymbionts.</title>
        <authorList>
            <person name="Sun X."/>
            <person name="Fei Z."/>
            <person name="Harrison M."/>
        </authorList>
    </citation>
    <scope>NUCLEOTIDE SEQUENCE [LARGE SCALE GENOMIC DNA]</scope>
    <source>
        <strain evidence="2 3">IT104</strain>
    </source>
</reference>
<dbReference type="EMBL" id="PQFF01000273">
    <property type="protein sequence ID" value="RHZ67781.1"/>
    <property type="molecule type" value="Genomic_DNA"/>
</dbReference>
<feature type="chain" id="PRO_5017407101" description="MD-2-related lipid-recognition domain-containing protein" evidence="1">
    <location>
        <begin position="21"/>
        <end position="150"/>
    </location>
</feature>
<dbReference type="OrthoDB" id="2392981at2759"/>
<sequence length="150" mass="15975">MNRNFIFVFILLVTLSVINAAPFLLGKRDPGFTTCSPPPGGPVPILISVDYTPDPLVSGQSSKFDTPVNPVPIASFPTYSDTFTGEIIKAGNPFKTTVQLTVPPLPNSYTVGALIENSKDDIPGCAYKWIGAPPSSLSSYPIASYPIAEK</sequence>